<dbReference type="Proteomes" id="UP000030671">
    <property type="component" value="Unassembled WGS sequence"/>
</dbReference>
<evidence type="ECO:0000256" key="1">
    <source>
        <dbReference type="SAM" id="MobiDB-lite"/>
    </source>
</evidence>
<proteinExistence type="predicted"/>
<feature type="region of interest" description="Disordered" evidence="1">
    <location>
        <begin position="112"/>
        <end position="142"/>
    </location>
</feature>
<keyword evidence="3" id="KW-1185">Reference proteome</keyword>
<dbReference type="InParanoid" id="W4JRC0"/>
<organism evidence="2 3">
    <name type="scientific">Heterobasidion irregulare (strain TC 32-1)</name>
    <dbReference type="NCBI Taxonomy" id="747525"/>
    <lineage>
        <taxon>Eukaryota</taxon>
        <taxon>Fungi</taxon>
        <taxon>Dikarya</taxon>
        <taxon>Basidiomycota</taxon>
        <taxon>Agaricomycotina</taxon>
        <taxon>Agaricomycetes</taxon>
        <taxon>Russulales</taxon>
        <taxon>Bondarzewiaceae</taxon>
        <taxon>Heterobasidion</taxon>
        <taxon>Heterobasidion annosum species complex</taxon>
    </lineage>
</organism>
<gene>
    <name evidence="2" type="ORF">HETIRDRAFT_460956</name>
</gene>
<dbReference type="KEGG" id="hir:HETIRDRAFT_460956"/>
<evidence type="ECO:0000313" key="2">
    <source>
        <dbReference type="EMBL" id="ETW75635.1"/>
    </source>
</evidence>
<dbReference type="GeneID" id="20677124"/>
<protein>
    <submittedName>
        <fullName evidence="2">Uncharacterized protein</fullName>
    </submittedName>
</protein>
<name>W4JRC0_HETIT</name>
<dbReference type="HOGENOM" id="CLU_1272454_0_0_1"/>
<dbReference type="RefSeq" id="XP_009551903.1">
    <property type="nucleotide sequence ID" value="XM_009553608.1"/>
</dbReference>
<sequence>MPTLTPTPTSQRNCDIRREASAFQSVCAAPHSASSRSCKDAVRIAFQKVCARTILSPTPTLHFFVRSCKLSYTASYRLILQPLYLSPRLYPSHCPCLRASVMLGIKQSTADELRKMHGSRTRSRSSMLRPGSPPSPNSPKVNLGLVASQAAADYTRPPASPATHLPLACSSTSQMAPSMPWANRTQHISSIRNVTALRRSVKWEQLGWPEVDWSLKK</sequence>
<reference evidence="2 3" key="1">
    <citation type="journal article" date="2012" name="New Phytol.">
        <title>Insight into trade-off between wood decay and parasitism from the genome of a fungal forest pathogen.</title>
        <authorList>
            <person name="Olson A."/>
            <person name="Aerts A."/>
            <person name="Asiegbu F."/>
            <person name="Belbahri L."/>
            <person name="Bouzid O."/>
            <person name="Broberg A."/>
            <person name="Canback B."/>
            <person name="Coutinho P.M."/>
            <person name="Cullen D."/>
            <person name="Dalman K."/>
            <person name="Deflorio G."/>
            <person name="van Diepen L.T."/>
            <person name="Dunand C."/>
            <person name="Duplessis S."/>
            <person name="Durling M."/>
            <person name="Gonthier P."/>
            <person name="Grimwood J."/>
            <person name="Fossdal C.G."/>
            <person name="Hansson D."/>
            <person name="Henrissat B."/>
            <person name="Hietala A."/>
            <person name="Himmelstrand K."/>
            <person name="Hoffmeister D."/>
            <person name="Hogberg N."/>
            <person name="James T.Y."/>
            <person name="Karlsson M."/>
            <person name="Kohler A."/>
            <person name="Kues U."/>
            <person name="Lee Y.H."/>
            <person name="Lin Y.C."/>
            <person name="Lind M."/>
            <person name="Lindquist E."/>
            <person name="Lombard V."/>
            <person name="Lucas S."/>
            <person name="Lunden K."/>
            <person name="Morin E."/>
            <person name="Murat C."/>
            <person name="Park J."/>
            <person name="Raffaello T."/>
            <person name="Rouze P."/>
            <person name="Salamov A."/>
            <person name="Schmutz J."/>
            <person name="Solheim H."/>
            <person name="Stahlberg J."/>
            <person name="Velez H."/>
            <person name="de Vries R.P."/>
            <person name="Wiebenga A."/>
            <person name="Woodward S."/>
            <person name="Yakovlev I."/>
            <person name="Garbelotto M."/>
            <person name="Martin F."/>
            <person name="Grigoriev I.V."/>
            <person name="Stenlid J."/>
        </authorList>
    </citation>
    <scope>NUCLEOTIDE SEQUENCE [LARGE SCALE GENOMIC DNA]</scope>
    <source>
        <strain evidence="2 3">TC 32-1</strain>
    </source>
</reference>
<dbReference type="AlphaFoldDB" id="W4JRC0"/>
<accession>W4JRC0</accession>
<evidence type="ECO:0000313" key="3">
    <source>
        <dbReference type="Proteomes" id="UP000030671"/>
    </source>
</evidence>
<dbReference type="EMBL" id="KI925465">
    <property type="protein sequence ID" value="ETW75635.1"/>
    <property type="molecule type" value="Genomic_DNA"/>
</dbReference>